<accession>A0A820NJ11</accession>
<sequence>NELQVAVHLLLALYPQFTEYKRKELFNGAHLQWLVMYIELLQKMRLFVKAKQVTKHCIENEGIPLNYNTNEFDGSIILNAQTSTLKRVPSFNPLPTTSSSSSNSKNLSSNSKDFICSICRIPCRVLFTFCGICF</sequence>
<protein>
    <submittedName>
        <fullName evidence="2">Uncharacterized protein</fullName>
    </submittedName>
</protein>
<dbReference type="EMBL" id="CAJOBB010023261">
    <property type="protein sequence ID" value="CAF4391705.1"/>
    <property type="molecule type" value="Genomic_DNA"/>
</dbReference>
<dbReference type="AlphaFoldDB" id="A0A820NJ11"/>
<gene>
    <name evidence="2" type="ORF">KXQ929_LOCUS50503</name>
</gene>
<feature type="non-terminal residue" evidence="2">
    <location>
        <position position="1"/>
    </location>
</feature>
<evidence type="ECO:0000313" key="2">
    <source>
        <dbReference type="EMBL" id="CAF4391705.1"/>
    </source>
</evidence>
<organism evidence="2 3">
    <name type="scientific">Adineta steineri</name>
    <dbReference type="NCBI Taxonomy" id="433720"/>
    <lineage>
        <taxon>Eukaryota</taxon>
        <taxon>Metazoa</taxon>
        <taxon>Spiralia</taxon>
        <taxon>Gnathifera</taxon>
        <taxon>Rotifera</taxon>
        <taxon>Eurotatoria</taxon>
        <taxon>Bdelloidea</taxon>
        <taxon>Adinetida</taxon>
        <taxon>Adinetidae</taxon>
        <taxon>Adineta</taxon>
    </lineage>
</organism>
<dbReference type="Proteomes" id="UP000663868">
    <property type="component" value="Unassembled WGS sequence"/>
</dbReference>
<comment type="caution">
    <text evidence="2">The sequence shown here is derived from an EMBL/GenBank/DDBJ whole genome shotgun (WGS) entry which is preliminary data.</text>
</comment>
<proteinExistence type="predicted"/>
<feature type="region of interest" description="Disordered" evidence="1">
    <location>
        <begin position="89"/>
        <end position="109"/>
    </location>
</feature>
<feature type="compositionally biased region" description="Low complexity" evidence="1">
    <location>
        <begin position="93"/>
        <end position="109"/>
    </location>
</feature>
<reference evidence="2" key="1">
    <citation type="submission" date="2021-02" db="EMBL/GenBank/DDBJ databases">
        <authorList>
            <person name="Nowell W R."/>
        </authorList>
    </citation>
    <scope>NUCLEOTIDE SEQUENCE</scope>
</reference>
<feature type="non-terminal residue" evidence="2">
    <location>
        <position position="134"/>
    </location>
</feature>
<evidence type="ECO:0000313" key="3">
    <source>
        <dbReference type="Proteomes" id="UP000663868"/>
    </source>
</evidence>
<evidence type="ECO:0000256" key="1">
    <source>
        <dbReference type="SAM" id="MobiDB-lite"/>
    </source>
</evidence>
<name>A0A820NJ11_9BILA</name>